<keyword evidence="10 12" id="KW-0704">Schiff base</keyword>
<dbReference type="PIRSF" id="PIRSF001365">
    <property type="entry name" value="DHDPS"/>
    <property type="match status" value="1"/>
</dbReference>
<sequence length="291" mass="31503">MVDFGRLITAMVTPFNDQDEIDWEVTARLIDYLIEEQKSESLVICGTTGESPTLTDEEKLEMFRFAVKHAAGRCKIIAGTGSNNTKHSIHLTREASKLGVDGLLLVVPYYNKPNQAGLYQHFKAIAEATELPVILYNVPGRTVTCLSAETTLQLAQISNIVATKECASIDQVTEIAAGAPEGFRIYSGEDATGFAAITVGAHGIISVASHVVGQKMHDMIHSYVNGDVTQAARINQQLLPLFKGLFACPDPLPNPSAVKYALCTRGYGNGDVRLPLIGPSEAQREFIQALL</sequence>
<evidence type="ECO:0000256" key="12">
    <source>
        <dbReference type="HAMAP-Rule" id="MF_00418"/>
    </source>
</evidence>
<reference evidence="14 15" key="1">
    <citation type="submission" date="2023-07" db="EMBL/GenBank/DDBJ databases">
        <title>Genomic Encyclopedia of Type Strains, Phase IV (KMG-IV): sequencing the most valuable type-strain genomes for metagenomic binning, comparative biology and taxonomic classification.</title>
        <authorList>
            <person name="Goeker M."/>
        </authorList>
    </citation>
    <scope>NUCLEOTIDE SEQUENCE [LARGE SCALE GENOMIC DNA]</scope>
    <source>
        <strain evidence="14 15">DSM 22170</strain>
    </source>
</reference>
<dbReference type="Gene3D" id="3.20.20.70">
    <property type="entry name" value="Aldolase class I"/>
    <property type="match status" value="1"/>
</dbReference>
<dbReference type="PANTHER" id="PTHR12128:SF66">
    <property type="entry name" value="4-HYDROXY-2-OXOGLUTARATE ALDOLASE, MITOCHONDRIAL"/>
    <property type="match status" value="1"/>
</dbReference>
<dbReference type="GO" id="GO:0008840">
    <property type="term" value="F:4-hydroxy-tetrahydrodipicolinate synthase activity"/>
    <property type="evidence" value="ECO:0007669"/>
    <property type="project" value="UniProtKB-EC"/>
</dbReference>
<dbReference type="Pfam" id="PF00701">
    <property type="entry name" value="DHDPS"/>
    <property type="match status" value="1"/>
</dbReference>
<evidence type="ECO:0000256" key="3">
    <source>
        <dbReference type="ARBA" id="ARBA00007592"/>
    </source>
</evidence>
<comment type="subunit">
    <text evidence="12">Homotetramer; dimer of dimers.</text>
</comment>
<dbReference type="NCBIfam" id="TIGR00674">
    <property type="entry name" value="dapA"/>
    <property type="match status" value="1"/>
</dbReference>
<dbReference type="InterPro" id="IPR002220">
    <property type="entry name" value="DapA-like"/>
</dbReference>
<feature type="active site" description="Schiff-base intermediate with substrate" evidence="12">
    <location>
        <position position="164"/>
    </location>
</feature>
<comment type="subcellular location">
    <subcellularLocation>
        <location evidence="12">Cytoplasm</location>
    </subcellularLocation>
</comment>
<evidence type="ECO:0000256" key="6">
    <source>
        <dbReference type="ARBA" id="ARBA00022605"/>
    </source>
</evidence>
<evidence type="ECO:0000256" key="13">
    <source>
        <dbReference type="PIRNR" id="PIRNR001365"/>
    </source>
</evidence>
<dbReference type="InterPro" id="IPR013785">
    <property type="entry name" value="Aldolase_TIM"/>
</dbReference>
<organism evidence="14 15">
    <name type="scientific">Paenibacillus hunanensis</name>
    <dbReference type="NCBI Taxonomy" id="539262"/>
    <lineage>
        <taxon>Bacteria</taxon>
        <taxon>Bacillati</taxon>
        <taxon>Bacillota</taxon>
        <taxon>Bacilli</taxon>
        <taxon>Bacillales</taxon>
        <taxon>Paenibacillaceae</taxon>
        <taxon>Paenibacillus</taxon>
    </lineage>
</organism>
<evidence type="ECO:0000313" key="14">
    <source>
        <dbReference type="EMBL" id="MDR6244658.1"/>
    </source>
</evidence>
<comment type="function">
    <text evidence="1 12">Catalyzes the condensation of (S)-aspartate-beta-semialdehyde [(S)-ASA] and pyruvate to 4-hydroxy-tetrahydrodipicolinate (HTPA).</text>
</comment>
<dbReference type="EC" id="4.3.3.7" evidence="4 12"/>
<name>A0ABU1J2F6_9BACL</name>
<keyword evidence="7 12" id="KW-0220">Diaminopimelate biosynthesis</keyword>
<dbReference type="SUPFAM" id="SSF51569">
    <property type="entry name" value="Aldolase"/>
    <property type="match status" value="1"/>
</dbReference>
<evidence type="ECO:0000256" key="10">
    <source>
        <dbReference type="ARBA" id="ARBA00023270"/>
    </source>
</evidence>
<proteinExistence type="inferred from homology"/>
<evidence type="ECO:0000313" key="15">
    <source>
        <dbReference type="Proteomes" id="UP001185028"/>
    </source>
</evidence>
<comment type="caution">
    <text evidence="14">The sequence shown here is derived from an EMBL/GenBank/DDBJ whole genome shotgun (WGS) entry which is preliminary data.</text>
</comment>
<keyword evidence="8 12" id="KW-0457">Lysine biosynthesis</keyword>
<evidence type="ECO:0000256" key="9">
    <source>
        <dbReference type="ARBA" id="ARBA00023239"/>
    </source>
</evidence>
<dbReference type="PANTHER" id="PTHR12128">
    <property type="entry name" value="DIHYDRODIPICOLINATE SYNTHASE"/>
    <property type="match status" value="1"/>
</dbReference>
<keyword evidence="5 12" id="KW-0963">Cytoplasm</keyword>
<feature type="binding site" evidence="12">
    <location>
        <position position="48"/>
    </location>
    <ligand>
        <name>pyruvate</name>
        <dbReference type="ChEBI" id="CHEBI:15361"/>
    </ligand>
</feature>
<gene>
    <name evidence="12" type="primary">dapA</name>
    <name evidence="14" type="ORF">JOC58_002555</name>
</gene>
<dbReference type="InterPro" id="IPR005263">
    <property type="entry name" value="DapA"/>
</dbReference>
<dbReference type="CDD" id="cd00950">
    <property type="entry name" value="DHDPS"/>
    <property type="match status" value="1"/>
</dbReference>
<evidence type="ECO:0000256" key="4">
    <source>
        <dbReference type="ARBA" id="ARBA00012086"/>
    </source>
</evidence>
<keyword evidence="6 12" id="KW-0028">Amino-acid biosynthesis</keyword>
<dbReference type="InterPro" id="IPR020624">
    <property type="entry name" value="Schiff_base-form_aldolases_CS"/>
</dbReference>
<keyword evidence="15" id="KW-1185">Reference proteome</keyword>
<evidence type="ECO:0000256" key="5">
    <source>
        <dbReference type="ARBA" id="ARBA00022490"/>
    </source>
</evidence>
<dbReference type="PRINTS" id="PR00146">
    <property type="entry name" value="DHPICSNTHASE"/>
</dbReference>
<dbReference type="HAMAP" id="MF_00418">
    <property type="entry name" value="DapA"/>
    <property type="match status" value="1"/>
</dbReference>
<comment type="similarity">
    <text evidence="3 12 13">Belongs to the DapA family.</text>
</comment>
<evidence type="ECO:0000256" key="11">
    <source>
        <dbReference type="ARBA" id="ARBA00047836"/>
    </source>
</evidence>
<evidence type="ECO:0000256" key="8">
    <source>
        <dbReference type="ARBA" id="ARBA00023154"/>
    </source>
</evidence>
<accession>A0ABU1J2F6</accession>
<feature type="site" description="Part of a proton relay during catalysis" evidence="12">
    <location>
        <position position="110"/>
    </location>
</feature>
<feature type="active site" description="Proton donor/acceptor" evidence="12">
    <location>
        <position position="136"/>
    </location>
</feature>
<evidence type="ECO:0000256" key="2">
    <source>
        <dbReference type="ARBA" id="ARBA00005120"/>
    </source>
</evidence>
<dbReference type="EMBL" id="JAVDQH010000009">
    <property type="protein sequence ID" value="MDR6244658.1"/>
    <property type="molecule type" value="Genomic_DNA"/>
</dbReference>
<evidence type="ECO:0000256" key="1">
    <source>
        <dbReference type="ARBA" id="ARBA00003294"/>
    </source>
</evidence>
<evidence type="ECO:0000256" key="7">
    <source>
        <dbReference type="ARBA" id="ARBA00022915"/>
    </source>
</evidence>
<feature type="binding site" evidence="12">
    <location>
        <position position="205"/>
    </location>
    <ligand>
        <name>pyruvate</name>
        <dbReference type="ChEBI" id="CHEBI:15361"/>
    </ligand>
</feature>
<comment type="caution">
    <text evidence="12">Was originally thought to be a dihydrodipicolinate synthase (DHDPS), catalyzing the condensation of (S)-aspartate-beta-semialdehyde [(S)-ASA] and pyruvate to dihydrodipicolinate (DHDP). However, it was shown in E.coli that the product of the enzymatic reaction is not dihydrodipicolinate but in fact (4S)-4-hydroxy-2,3,4,5-tetrahydro-(2S)-dipicolinic acid (HTPA), and that the consecutive dehydration reaction leading to DHDP is not spontaneous but catalyzed by DapB.</text>
</comment>
<protein>
    <recommendedName>
        <fullName evidence="4 12">4-hydroxy-tetrahydrodipicolinate synthase</fullName>
        <shortName evidence="12">HTPA synthase</shortName>
        <ecNumber evidence="4 12">4.3.3.7</ecNumber>
    </recommendedName>
</protein>
<dbReference type="SMART" id="SM01130">
    <property type="entry name" value="DHDPS"/>
    <property type="match status" value="1"/>
</dbReference>
<feature type="site" description="Part of a proton relay during catalysis" evidence="12">
    <location>
        <position position="47"/>
    </location>
</feature>
<dbReference type="PROSITE" id="PS00665">
    <property type="entry name" value="DHDPS_1"/>
    <property type="match status" value="1"/>
</dbReference>
<keyword evidence="9 12" id="KW-0456">Lyase</keyword>
<dbReference type="RefSeq" id="WP_188776708.1">
    <property type="nucleotide sequence ID" value="NZ_BMMB01000007.1"/>
</dbReference>
<dbReference type="Proteomes" id="UP001185028">
    <property type="component" value="Unassembled WGS sequence"/>
</dbReference>
<comment type="pathway">
    <text evidence="2 12">Amino-acid biosynthesis; L-lysine biosynthesis via DAP pathway; (S)-tetrahydrodipicolinate from L-aspartate: step 3/4.</text>
</comment>
<comment type="catalytic activity">
    <reaction evidence="11 12">
        <text>L-aspartate 4-semialdehyde + pyruvate = (2S,4S)-4-hydroxy-2,3,4,5-tetrahydrodipicolinate + H2O + H(+)</text>
        <dbReference type="Rhea" id="RHEA:34171"/>
        <dbReference type="ChEBI" id="CHEBI:15361"/>
        <dbReference type="ChEBI" id="CHEBI:15377"/>
        <dbReference type="ChEBI" id="CHEBI:15378"/>
        <dbReference type="ChEBI" id="CHEBI:67139"/>
        <dbReference type="ChEBI" id="CHEBI:537519"/>
        <dbReference type="EC" id="4.3.3.7"/>
    </reaction>
</comment>